<sequence>MENPEIKKEIQELDELIKSNPDSRELKRALAVKFALQGWGYEIIAKSLNISKSFISKWKKGFTEGGTEGIKLSYQGSKSYLTSQEKQEVITWLQEQKYWDLSELECYLIEEYDVVFQSPTSYYSLLAEAKVSWQKAERKNPRKEPEVVKKRNQEIQSILEKLMPKIKSGEIAVYALDEVHLLEGDLISHGWGDSQERLKIPLSNEKNRQTYYGALDLINPELIVRAYQAGNSDSTVKFIQELIQLNRERQIIIFWDGASYHRSELMRELLQSINQGLTPEEWKVTCHLFAPYAPEENPIEAIWLSLKSLLRRCYRFCKNFTLMKRLFKCLVDFKLFNFPDIKKYDAFSCLI</sequence>
<dbReference type="GO" id="GO:0003676">
    <property type="term" value="F:nucleic acid binding"/>
    <property type="evidence" value="ECO:0007669"/>
    <property type="project" value="InterPro"/>
</dbReference>
<protein>
    <recommendedName>
        <fullName evidence="5">Transposase</fullName>
    </recommendedName>
</protein>
<accession>A0A7Z9BLZ4</accession>
<feature type="domain" description="Winged helix-turn helix" evidence="2">
    <location>
        <begin position="95"/>
        <end position="152"/>
    </location>
</feature>
<name>A0A7Z9BLZ4_9CYAN</name>
<dbReference type="RefSeq" id="WP_083617354.1">
    <property type="nucleotide sequence ID" value="NZ_LR735000.1"/>
</dbReference>
<dbReference type="Gene3D" id="3.30.420.10">
    <property type="entry name" value="Ribonuclease H-like superfamily/Ribonuclease H"/>
    <property type="match status" value="1"/>
</dbReference>
<dbReference type="InterPro" id="IPR038717">
    <property type="entry name" value="Tc1-like_DDE_dom"/>
</dbReference>
<organism evidence="3 4">
    <name type="scientific">Planktothrix paucivesiculata PCC 9631</name>
    <dbReference type="NCBI Taxonomy" id="671071"/>
    <lineage>
        <taxon>Bacteria</taxon>
        <taxon>Bacillati</taxon>
        <taxon>Cyanobacteriota</taxon>
        <taxon>Cyanophyceae</taxon>
        <taxon>Oscillatoriophycideae</taxon>
        <taxon>Oscillatoriales</taxon>
        <taxon>Microcoleaceae</taxon>
        <taxon>Planktothrix</taxon>
    </lineage>
</organism>
<dbReference type="OrthoDB" id="465657at2"/>
<dbReference type="EMBL" id="CZCS02000174">
    <property type="protein sequence ID" value="VXD17538.1"/>
    <property type="molecule type" value="Genomic_DNA"/>
</dbReference>
<evidence type="ECO:0000259" key="1">
    <source>
        <dbReference type="Pfam" id="PF13358"/>
    </source>
</evidence>
<dbReference type="Pfam" id="PF13358">
    <property type="entry name" value="DDE_3"/>
    <property type="match status" value="1"/>
</dbReference>
<dbReference type="Pfam" id="PF13592">
    <property type="entry name" value="HTH_33"/>
    <property type="match status" value="1"/>
</dbReference>
<evidence type="ECO:0008006" key="5">
    <source>
        <dbReference type="Google" id="ProtNLM"/>
    </source>
</evidence>
<dbReference type="InterPro" id="IPR036397">
    <property type="entry name" value="RNaseH_sf"/>
</dbReference>
<dbReference type="NCBIfam" id="NF033545">
    <property type="entry name" value="transpos_IS630"/>
    <property type="match status" value="1"/>
</dbReference>
<proteinExistence type="predicted"/>
<dbReference type="AlphaFoldDB" id="A0A7Z9BLZ4"/>
<dbReference type="InterPro" id="IPR047655">
    <property type="entry name" value="Transpos_IS630-like"/>
</dbReference>
<dbReference type="InterPro" id="IPR009057">
    <property type="entry name" value="Homeodomain-like_sf"/>
</dbReference>
<dbReference type="InterPro" id="IPR025959">
    <property type="entry name" value="Winged_HTH_dom"/>
</dbReference>
<evidence type="ECO:0000313" key="3">
    <source>
        <dbReference type="EMBL" id="VXD17538.1"/>
    </source>
</evidence>
<dbReference type="SUPFAM" id="SSF46689">
    <property type="entry name" value="Homeodomain-like"/>
    <property type="match status" value="1"/>
</dbReference>
<feature type="domain" description="Tc1-like transposase DDE" evidence="1">
    <location>
        <begin position="173"/>
        <end position="312"/>
    </location>
</feature>
<evidence type="ECO:0000259" key="2">
    <source>
        <dbReference type="Pfam" id="PF13592"/>
    </source>
</evidence>
<gene>
    <name evidence="3" type="ORF">PL9631_350028</name>
</gene>
<dbReference type="Pfam" id="PF13384">
    <property type="entry name" value="HTH_23"/>
    <property type="match status" value="1"/>
</dbReference>
<evidence type="ECO:0000313" key="4">
    <source>
        <dbReference type="Proteomes" id="UP000182190"/>
    </source>
</evidence>
<reference evidence="3" key="1">
    <citation type="submission" date="2019-10" db="EMBL/GenBank/DDBJ databases">
        <authorList>
            <consortium name="Genoscope - CEA"/>
            <person name="William W."/>
        </authorList>
    </citation>
    <scope>NUCLEOTIDE SEQUENCE [LARGE SCALE GENOMIC DNA]</scope>
    <source>
        <strain evidence="3">BBR_PRJEB10994</strain>
    </source>
</reference>
<dbReference type="Proteomes" id="UP000182190">
    <property type="component" value="Unassembled WGS sequence"/>
</dbReference>
<comment type="caution">
    <text evidence="3">The sequence shown here is derived from an EMBL/GenBank/DDBJ whole genome shotgun (WGS) entry which is preliminary data.</text>
</comment>
<keyword evidence="4" id="KW-1185">Reference proteome</keyword>